<evidence type="ECO:0000313" key="3">
    <source>
        <dbReference type="WBParaSite" id="maker-uti_cns_0008665-snap-gene-0.3-mRNA-1"/>
    </source>
</evidence>
<feature type="region of interest" description="Disordered" evidence="1">
    <location>
        <begin position="135"/>
        <end position="159"/>
    </location>
</feature>
<evidence type="ECO:0000256" key="1">
    <source>
        <dbReference type="SAM" id="MobiDB-lite"/>
    </source>
</evidence>
<protein>
    <submittedName>
        <fullName evidence="3 4">Reelin domain-containing protein</fullName>
    </submittedName>
</protein>
<keyword evidence="2" id="KW-1185">Reference proteome</keyword>
<dbReference type="AlphaFoldDB" id="A0A1I8I190"/>
<evidence type="ECO:0000313" key="4">
    <source>
        <dbReference type="WBParaSite" id="maker-uti_cns_0009057-snap-gene-0.3-mRNA-1"/>
    </source>
</evidence>
<sequence>QFAIAADWLPDDTGLRCAASKADLSLSWLLPARLSSPAAAPSGALTLQMLRLLSLFAVALALLAAQASVSASPVGKRFLFWPCLGWGAGCQQEEADATVPHKAGGGHRQSVFFRSSWYPGVKRGRGGFALIGGRPTENDSGASVGSAAHRQTQRREWNC</sequence>
<proteinExistence type="predicted"/>
<name>A0A1I8I190_9PLAT</name>
<organism evidence="2 4">
    <name type="scientific">Macrostomum lignano</name>
    <dbReference type="NCBI Taxonomy" id="282301"/>
    <lineage>
        <taxon>Eukaryota</taxon>
        <taxon>Metazoa</taxon>
        <taxon>Spiralia</taxon>
        <taxon>Lophotrochozoa</taxon>
        <taxon>Platyhelminthes</taxon>
        <taxon>Rhabditophora</taxon>
        <taxon>Macrostomorpha</taxon>
        <taxon>Macrostomida</taxon>
        <taxon>Macrostomidae</taxon>
        <taxon>Macrostomum</taxon>
    </lineage>
</organism>
<dbReference type="Proteomes" id="UP000095280">
    <property type="component" value="Unplaced"/>
</dbReference>
<accession>A0A1I8I190</accession>
<reference evidence="3 4" key="1">
    <citation type="submission" date="2016-11" db="UniProtKB">
        <authorList>
            <consortium name="WormBaseParasite"/>
        </authorList>
    </citation>
    <scope>IDENTIFICATION</scope>
</reference>
<evidence type="ECO:0000313" key="2">
    <source>
        <dbReference type="Proteomes" id="UP000095280"/>
    </source>
</evidence>
<dbReference type="WBParaSite" id="maker-uti_cns_0009057-snap-gene-0.3-mRNA-1">
    <property type="protein sequence ID" value="maker-uti_cns_0009057-snap-gene-0.3-mRNA-1"/>
    <property type="gene ID" value="maker-uti_cns_0009057-snap-gene-0.3"/>
</dbReference>
<dbReference type="WBParaSite" id="maker-uti_cns_0008665-snap-gene-0.3-mRNA-1">
    <property type="protein sequence ID" value="maker-uti_cns_0008665-snap-gene-0.3-mRNA-1"/>
    <property type="gene ID" value="maker-uti_cns_0008665-snap-gene-0.3"/>
</dbReference>